<dbReference type="Proteomes" id="UP001317705">
    <property type="component" value="Chromosome"/>
</dbReference>
<evidence type="ECO:0000313" key="7">
    <source>
        <dbReference type="Proteomes" id="UP001317705"/>
    </source>
</evidence>
<dbReference type="NCBIfam" id="NF001140">
    <property type="entry name" value="PRK00147.1"/>
    <property type="match status" value="1"/>
</dbReference>
<dbReference type="Gene3D" id="2.40.10.240">
    <property type="entry name" value="QueA-like"/>
    <property type="match status" value="1"/>
</dbReference>
<keyword evidence="1 5" id="KW-0963">Cytoplasm</keyword>
<comment type="similarity">
    <text evidence="5">Belongs to the QueA family.</text>
</comment>
<evidence type="ECO:0000256" key="5">
    <source>
        <dbReference type="HAMAP-Rule" id="MF_00113"/>
    </source>
</evidence>
<keyword evidence="3 5" id="KW-0949">S-adenosyl-L-methionine</keyword>
<evidence type="ECO:0000256" key="1">
    <source>
        <dbReference type="ARBA" id="ARBA00022490"/>
    </source>
</evidence>
<dbReference type="PANTHER" id="PTHR30307:SF0">
    <property type="entry name" value="S-ADENOSYLMETHIONINE:TRNA RIBOSYLTRANSFERASE-ISOMERASE"/>
    <property type="match status" value="1"/>
</dbReference>
<dbReference type="InterPro" id="IPR036100">
    <property type="entry name" value="QueA_sf"/>
</dbReference>
<dbReference type="InterPro" id="IPR003699">
    <property type="entry name" value="QueA"/>
</dbReference>
<keyword evidence="2 5" id="KW-0808">Transferase</keyword>
<evidence type="ECO:0000256" key="3">
    <source>
        <dbReference type="ARBA" id="ARBA00022691"/>
    </source>
</evidence>
<protein>
    <recommendedName>
        <fullName evidence="5">S-adenosylmethionine:tRNA ribosyltransferase-isomerase</fullName>
        <ecNumber evidence="5">2.4.99.17</ecNumber>
    </recommendedName>
    <alternativeName>
        <fullName evidence="5">Queuosine biosynthesis protein QueA</fullName>
    </alternativeName>
</protein>
<dbReference type="InterPro" id="IPR042118">
    <property type="entry name" value="QueA_dom1"/>
</dbReference>
<dbReference type="Gene3D" id="3.40.1780.10">
    <property type="entry name" value="QueA-like"/>
    <property type="match status" value="1"/>
</dbReference>
<evidence type="ECO:0000256" key="4">
    <source>
        <dbReference type="ARBA" id="ARBA00022785"/>
    </source>
</evidence>
<proteinExistence type="inferred from homology"/>
<accession>A0ABN6VUY5</accession>
<keyword evidence="4 5" id="KW-0671">Queuosine biosynthesis</keyword>
<dbReference type="SUPFAM" id="SSF111337">
    <property type="entry name" value="QueA-like"/>
    <property type="match status" value="1"/>
</dbReference>
<dbReference type="Pfam" id="PF02547">
    <property type="entry name" value="Queuosine_synth"/>
    <property type="match status" value="1"/>
</dbReference>
<dbReference type="EMBL" id="AP027151">
    <property type="protein sequence ID" value="BDV44131.1"/>
    <property type="molecule type" value="Genomic_DNA"/>
</dbReference>
<gene>
    <name evidence="5 6" type="primary">queA</name>
    <name evidence="6" type="ORF">GURASL_30540</name>
</gene>
<comment type="subcellular location">
    <subcellularLocation>
        <location evidence="5">Cytoplasm</location>
    </subcellularLocation>
</comment>
<reference evidence="6 7" key="1">
    <citation type="submission" date="2022-12" db="EMBL/GenBank/DDBJ databases">
        <title>Polyphasic characterization of Geotalea uranireducens NIT-SL11 newly isolated from a complex of sewage sludge and microbially reduced graphene oxide.</title>
        <authorList>
            <person name="Xie L."/>
            <person name="Yoshida N."/>
            <person name="Meng L."/>
        </authorList>
    </citation>
    <scope>NUCLEOTIDE SEQUENCE [LARGE SCALE GENOMIC DNA]</scope>
    <source>
        <strain evidence="6 7">NIT-SL11</strain>
    </source>
</reference>
<comment type="subunit">
    <text evidence="5">Monomer.</text>
</comment>
<keyword evidence="7" id="KW-1185">Reference proteome</keyword>
<evidence type="ECO:0000256" key="2">
    <source>
        <dbReference type="ARBA" id="ARBA00022679"/>
    </source>
</evidence>
<dbReference type="InterPro" id="IPR042119">
    <property type="entry name" value="QueA_dom2"/>
</dbReference>
<comment type="pathway">
    <text evidence="5">tRNA modification; tRNA-queuosine biosynthesis.</text>
</comment>
<dbReference type="PANTHER" id="PTHR30307">
    <property type="entry name" value="S-ADENOSYLMETHIONINE:TRNA RIBOSYLTRANSFERASE-ISOMERASE"/>
    <property type="match status" value="1"/>
</dbReference>
<dbReference type="NCBIfam" id="TIGR00113">
    <property type="entry name" value="queA"/>
    <property type="match status" value="1"/>
</dbReference>
<sequence>MTGSQPLLVADFDYPLPPELIAQEPLPDRAATRLMTVERATGARGEIPFREIVERFRPGDLLVINDTRVIPARLHGRKESGGAVEVFLVRRLAAAGEVWHCLLRCSKRPRPGLLIRLAGEVTAEVLGPGEGETWAVSFSPPAGFDEWLDRNGAMPLPPYIRRAPAVADRARYQTVFARHRGAVAAPTAGLHVTPELLAELAQRGVVVAPLTLHVGLGTFLPVRVEEVAAHRMHRERYLIPETTAEAIRQCRVRGGRLVALGTTVCRALEYAAAADGTIPAGEGDADIFIYPGYRFKAVDALITNFHLPQSTLLMLVSAFAGKELLFAAYAEAVARRFRFFSYGDAMFIY</sequence>
<dbReference type="EC" id="2.4.99.17" evidence="5"/>
<name>A0ABN6VUY5_9BACT</name>
<comment type="function">
    <text evidence="5">Transfers and isomerizes the ribose moiety from AdoMet to the 7-aminomethyl group of 7-deazaguanine (preQ1-tRNA) to give epoxyqueuosine (oQ-tRNA).</text>
</comment>
<organism evidence="6 7">
    <name type="scientific">Geotalea uraniireducens</name>
    <dbReference type="NCBI Taxonomy" id="351604"/>
    <lineage>
        <taxon>Bacteria</taxon>
        <taxon>Pseudomonadati</taxon>
        <taxon>Thermodesulfobacteriota</taxon>
        <taxon>Desulfuromonadia</taxon>
        <taxon>Geobacterales</taxon>
        <taxon>Geobacteraceae</taxon>
        <taxon>Geotalea</taxon>
    </lineage>
</organism>
<comment type="catalytic activity">
    <reaction evidence="5">
        <text>7-aminomethyl-7-carbaguanosine(34) in tRNA + S-adenosyl-L-methionine = epoxyqueuosine(34) in tRNA + adenine + L-methionine + 2 H(+)</text>
        <dbReference type="Rhea" id="RHEA:32155"/>
        <dbReference type="Rhea" id="RHEA-COMP:10342"/>
        <dbReference type="Rhea" id="RHEA-COMP:18582"/>
        <dbReference type="ChEBI" id="CHEBI:15378"/>
        <dbReference type="ChEBI" id="CHEBI:16708"/>
        <dbReference type="ChEBI" id="CHEBI:57844"/>
        <dbReference type="ChEBI" id="CHEBI:59789"/>
        <dbReference type="ChEBI" id="CHEBI:82833"/>
        <dbReference type="ChEBI" id="CHEBI:194443"/>
        <dbReference type="EC" id="2.4.99.17"/>
    </reaction>
</comment>
<evidence type="ECO:0000313" key="6">
    <source>
        <dbReference type="EMBL" id="BDV44131.1"/>
    </source>
</evidence>
<dbReference type="HAMAP" id="MF_00113">
    <property type="entry name" value="QueA"/>
    <property type="match status" value="1"/>
</dbReference>